<proteinExistence type="predicted"/>
<sequence>MKNILYIILISLFSLSIISCEKKDSSSGSPTINPVSSVTLKMSTFVINTKTDNSTTDTTAPILAEVTAVTTPTIDTTPDYTFSSTEAGTITYGGSCSSDNDTSATADNNTITFNALADGTYSDCYIKVTDNASNTSDNLSVSSFTIDSTLPGGTIKGSVSSQSSDSALSGVSVSYTKSGKTIVNTTTDSSGDFNQALTYPALGTYTLTYSKSGYLDEIQSATLATDNQTLVASTLKMLSDSCTSGTISGTIKDAV</sequence>
<dbReference type="AlphaFoldDB" id="A0A381NJD8"/>
<dbReference type="Pfam" id="PF13620">
    <property type="entry name" value="CarboxypepD_reg"/>
    <property type="match status" value="1"/>
</dbReference>
<dbReference type="InterPro" id="IPR013784">
    <property type="entry name" value="Carb-bd-like_fold"/>
</dbReference>
<organism evidence="1">
    <name type="scientific">marine metagenome</name>
    <dbReference type="NCBI Taxonomy" id="408172"/>
    <lineage>
        <taxon>unclassified sequences</taxon>
        <taxon>metagenomes</taxon>
        <taxon>ecological metagenomes</taxon>
    </lineage>
</organism>
<dbReference type="SUPFAM" id="SSF49452">
    <property type="entry name" value="Starch-binding domain-like"/>
    <property type="match status" value="1"/>
</dbReference>
<feature type="non-terminal residue" evidence="1">
    <location>
        <position position="1"/>
    </location>
</feature>
<dbReference type="EMBL" id="UINC01000377">
    <property type="protein sequence ID" value="SUZ54234.1"/>
    <property type="molecule type" value="Genomic_DNA"/>
</dbReference>
<dbReference type="Gene3D" id="2.60.40.1120">
    <property type="entry name" value="Carboxypeptidase-like, regulatory domain"/>
    <property type="match status" value="1"/>
</dbReference>
<name>A0A381NJD8_9ZZZZ</name>
<feature type="non-terminal residue" evidence="1">
    <location>
        <position position="255"/>
    </location>
</feature>
<dbReference type="PROSITE" id="PS51257">
    <property type="entry name" value="PROKAR_LIPOPROTEIN"/>
    <property type="match status" value="1"/>
</dbReference>
<gene>
    <name evidence="1" type="ORF">METZ01_LOCUS7088</name>
</gene>
<evidence type="ECO:0000313" key="1">
    <source>
        <dbReference type="EMBL" id="SUZ54234.1"/>
    </source>
</evidence>
<dbReference type="GO" id="GO:0030246">
    <property type="term" value="F:carbohydrate binding"/>
    <property type="evidence" value="ECO:0007669"/>
    <property type="project" value="InterPro"/>
</dbReference>
<accession>A0A381NJD8</accession>
<protein>
    <submittedName>
        <fullName evidence="1">Uncharacterized protein</fullName>
    </submittedName>
</protein>
<reference evidence="1" key="1">
    <citation type="submission" date="2018-05" db="EMBL/GenBank/DDBJ databases">
        <authorList>
            <person name="Lanie J.A."/>
            <person name="Ng W.-L."/>
            <person name="Kazmierczak K.M."/>
            <person name="Andrzejewski T.M."/>
            <person name="Davidsen T.M."/>
            <person name="Wayne K.J."/>
            <person name="Tettelin H."/>
            <person name="Glass J.I."/>
            <person name="Rusch D."/>
            <person name="Podicherti R."/>
            <person name="Tsui H.-C.T."/>
            <person name="Winkler M.E."/>
        </authorList>
    </citation>
    <scope>NUCLEOTIDE SEQUENCE</scope>
</reference>